<dbReference type="Gene3D" id="2.120.10.30">
    <property type="entry name" value="TolB, C-terminal domain"/>
    <property type="match status" value="1"/>
</dbReference>
<organism evidence="2 3">
    <name type="scientific">Actinocrispum wychmicini</name>
    <dbReference type="NCBI Taxonomy" id="1213861"/>
    <lineage>
        <taxon>Bacteria</taxon>
        <taxon>Bacillati</taxon>
        <taxon>Actinomycetota</taxon>
        <taxon>Actinomycetes</taxon>
        <taxon>Pseudonocardiales</taxon>
        <taxon>Pseudonocardiaceae</taxon>
        <taxon>Actinocrispum</taxon>
    </lineage>
</organism>
<evidence type="ECO:0000313" key="3">
    <source>
        <dbReference type="Proteomes" id="UP000295680"/>
    </source>
</evidence>
<feature type="signal peptide" evidence="1">
    <location>
        <begin position="1"/>
        <end position="25"/>
    </location>
</feature>
<evidence type="ECO:0000313" key="2">
    <source>
        <dbReference type="EMBL" id="TCO59196.1"/>
    </source>
</evidence>
<dbReference type="AlphaFoldDB" id="A0A4R2JPU5"/>
<accession>A0A4R2JPU5</accession>
<protein>
    <recommendedName>
        <fullName evidence="4">Sugar lactone lactonase YvrE</fullName>
    </recommendedName>
</protein>
<reference evidence="2 3" key="1">
    <citation type="submission" date="2019-03" db="EMBL/GenBank/DDBJ databases">
        <title>Genomic Encyclopedia of Type Strains, Phase IV (KMG-IV): sequencing the most valuable type-strain genomes for metagenomic binning, comparative biology and taxonomic classification.</title>
        <authorList>
            <person name="Goeker M."/>
        </authorList>
    </citation>
    <scope>NUCLEOTIDE SEQUENCE [LARGE SCALE GENOMIC DNA]</scope>
    <source>
        <strain evidence="2 3">DSM 45934</strain>
    </source>
</reference>
<evidence type="ECO:0000256" key="1">
    <source>
        <dbReference type="SAM" id="SignalP"/>
    </source>
</evidence>
<feature type="chain" id="PRO_5020985034" description="Sugar lactone lactonase YvrE" evidence="1">
    <location>
        <begin position="26"/>
        <end position="307"/>
    </location>
</feature>
<dbReference type="OrthoDB" id="504981at2"/>
<sequence>MFRRFGVLAVAALGVTLVGAVPATAETGRAFPTQFALPNGFMPEGIAIGDAPVAYFGSRKDGSLFRVNLVTGRGEFFSQGPGTPSTGLKIDRRGRLFVSGASGGDGRVVDARSGKVLASYKFATTTDTFINDVVVTDHAAWFTESRGAVLYKLPLRHGRLPKTFETLPLTGDFVLTPGTNANGIATTPDGRSLLIVQSSTGKLFKVDPATGVTKQVDLAGEVLTAGDGLLREGNTLFVVQNRLNTVEKFALDRTGSTGKLLAKATDPRFDVPSTVASFGHRLYLPNARFSTPPTPDTPYTAVAIPRP</sequence>
<dbReference type="EMBL" id="SLWS01000004">
    <property type="protein sequence ID" value="TCO59196.1"/>
    <property type="molecule type" value="Genomic_DNA"/>
</dbReference>
<evidence type="ECO:0008006" key="4">
    <source>
        <dbReference type="Google" id="ProtNLM"/>
    </source>
</evidence>
<keyword evidence="3" id="KW-1185">Reference proteome</keyword>
<proteinExistence type="predicted"/>
<dbReference type="Proteomes" id="UP000295680">
    <property type="component" value="Unassembled WGS sequence"/>
</dbReference>
<dbReference type="RefSeq" id="WP_132116930.1">
    <property type="nucleotide sequence ID" value="NZ_SLWS01000004.1"/>
</dbReference>
<gene>
    <name evidence="2" type="ORF">EV192_10436</name>
</gene>
<keyword evidence="1" id="KW-0732">Signal</keyword>
<dbReference type="InterPro" id="IPR011042">
    <property type="entry name" value="6-blade_b-propeller_TolB-like"/>
</dbReference>
<dbReference type="SUPFAM" id="SSF63829">
    <property type="entry name" value="Calcium-dependent phosphotriesterase"/>
    <property type="match status" value="1"/>
</dbReference>
<name>A0A4R2JPU5_9PSEU</name>
<comment type="caution">
    <text evidence="2">The sequence shown here is derived from an EMBL/GenBank/DDBJ whole genome shotgun (WGS) entry which is preliminary data.</text>
</comment>